<dbReference type="HOGENOM" id="CLU_2343556_0_0_5"/>
<proteinExistence type="predicted"/>
<dbReference type="STRING" id="864069.MicloDRAFT_00064580"/>
<name>I4YP39_9HYPH</name>
<dbReference type="PATRIC" id="fig|864069.3.peg.6912"/>
<dbReference type="EMBL" id="JH660647">
    <property type="protein sequence ID" value="EIM25731.1"/>
    <property type="molecule type" value="Genomic_DNA"/>
</dbReference>
<reference evidence="1 2" key="1">
    <citation type="submission" date="2012-02" db="EMBL/GenBank/DDBJ databases">
        <title>Improved High-Quality Draft sequence of Microvirga sp. WSM3557.</title>
        <authorList>
            <consortium name="US DOE Joint Genome Institute"/>
            <person name="Lucas S."/>
            <person name="Han J."/>
            <person name="Lapidus A."/>
            <person name="Cheng J.-F."/>
            <person name="Goodwin L."/>
            <person name="Pitluck S."/>
            <person name="Peters L."/>
            <person name="Zhang X."/>
            <person name="Detter J.C."/>
            <person name="Han C."/>
            <person name="Tapia R."/>
            <person name="Land M."/>
            <person name="Hauser L."/>
            <person name="Kyrpides N."/>
            <person name="Ivanova N."/>
            <person name="Pagani I."/>
            <person name="Brau L."/>
            <person name="Yates R."/>
            <person name="O'Hara G."/>
            <person name="Rui T."/>
            <person name="Howieson J."/>
            <person name="Reeve W."/>
            <person name="Woyke T."/>
        </authorList>
    </citation>
    <scope>NUCLEOTIDE SEQUENCE [LARGE SCALE GENOMIC DNA]</scope>
    <source>
        <strain evidence="1 2">WSM3557</strain>
    </source>
</reference>
<dbReference type="OrthoDB" id="8482112at2"/>
<organism evidence="1 2">
    <name type="scientific">Microvirga lotononidis</name>
    <dbReference type="NCBI Taxonomy" id="864069"/>
    <lineage>
        <taxon>Bacteria</taxon>
        <taxon>Pseudomonadati</taxon>
        <taxon>Pseudomonadota</taxon>
        <taxon>Alphaproteobacteria</taxon>
        <taxon>Hyphomicrobiales</taxon>
        <taxon>Methylobacteriaceae</taxon>
        <taxon>Microvirga</taxon>
    </lineage>
</organism>
<dbReference type="Proteomes" id="UP000003947">
    <property type="component" value="Unassembled WGS sequence"/>
</dbReference>
<gene>
    <name evidence="1" type="ORF">MicloDRAFT_00064580</name>
</gene>
<evidence type="ECO:0000313" key="2">
    <source>
        <dbReference type="Proteomes" id="UP000003947"/>
    </source>
</evidence>
<protein>
    <submittedName>
        <fullName evidence="1">Uncharacterized protein</fullName>
    </submittedName>
</protein>
<dbReference type="RefSeq" id="WP_009494212.1">
    <property type="nucleotide sequence ID" value="NZ_CP141048.1"/>
</dbReference>
<evidence type="ECO:0000313" key="1">
    <source>
        <dbReference type="EMBL" id="EIM25731.1"/>
    </source>
</evidence>
<dbReference type="AlphaFoldDB" id="I4YP39"/>
<keyword evidence="2" id="KW-1185">Reference proteome</keyword>
<accession>I4YP39</accession>
<sequence length="97" mass="10891">MSIKFPKHEGSLHLTHNDHKSYYQTVSQWLADQEAGNCWFDWVSPEQRQKAIDTDSVWTIQWYPETPIGFCALAAADLDALLAAANEDESGTPANPI</sequence>